<evidence type="ECO:0000313" key="4">
    <source>
        <dbReference type="Proteomes" id="UP001598130"/>
    </source>
</evidence>
<dbReference type="InterPro" id="IPR037914">
    <property type="entry name" value="SpoVT-AbrB_sf"/>
</dbReference>
<dbReference type="Proteomes" id="UP001598130">
    <property type="component" value="Unassembled WGS sequence"/>
</dbReference>
<comment type="caution">
    <text evidence="3">The sequence shown here is derived from an EMBL/GenBank/DDBJ whole genome shotgun (WGS) entry which is preliminary data.</text>
</comment>
<dbReference type="SUPFAM" id="SSF89447">
    <property type="entry name" value="AbrB/MazE/MraZ-like"/>
    <property type="match status" value="1"/>
</dbReference>
<evidence type="ECO:0000313" key="3">
    <source>
        <dbReference type="EMBL" id="MFD3266420.1"/>
    </source>
</evidence>
<evidence type="ECO:0000256" key="1">
    <source>
        <dbReference type="PROSITE-ProRule" id="PRU01076"/>
    </source>
</evidence>
<feature type="domain" description="SpoVT-AbrB" evidence="2">
    <location>
        <begin position="5"/>
        <end position="55"/>
    </location>
</feature>
<evidence type="ECO:0000259" key="2">
    <source>
        <dbReference type="PROSITE" id="PS51740"/>
    </source>
</evidence>
<name>A0ABW6CWZ5_9CAUL</name>
<dbReference type="PROSITE" id="PS51740">
    <property type="entry name" value="SPOVT_ABRB"/>
    <property type="match status" value="1"/>
</dbReference>
<keyword evidence="1" id="KW-0238">DNA-binding</keyword>
<keyword evidence="4" id="KW-1185">Reference proteome</keyword>
<dbReference type="SMART" id="SM00966">
    <property type="entry name" value="SpoVT_AbrB"/>
    <property type="match status" value="1"/>
</dbReference>
<dbReference type="InterPro" id="IPR007159">
    <property type="entry name" value="SpoVT-AbrB_dom"/>
</dbReference>
<dbReference type="Gene3D" id="2.10.260.10">
    <property type="match status" value="1"/>
</dbReference>
<dbReference type="Pfam" id="PF15937">
    <property type="entry name" value="PrlF_antitoxin"/>
    <property type="match status" value="1"/>
</dbReference>
<dbReference type="EMBL" id="JAOTJD010000058">
    <property type="protein sequence ID" value="MFD3266420.1"/>
    <property type="molecule type" value="Genomic_DNA"/>
</dbReference>
<proteinExistence type="predicted"/>
<gene>
    <name evidence="3" type="ORF">OCL97_20955</name>
</gene>
<sequence>MPLIEKVATITAKGQTTIPKAVRQALGADYGGKIAYRIDEHGVSLHRVEAVEDPALGAFLEFLASDIRAHPERIQSVSSDLRARIEALTAGLEVDLNAPIEGEVAL</sequence>
<dbReference type="InterPro" id="IPR031848">
    <property type="entry name" value="PrlF_antitoxin"/>
</dbReference>
<reference evidence="3 4" key="1">
    <citation type="submission" date="2022-09" db="EMBL/GenBank/DDBJ databases">
        <title>New species of Phenylobacterium.</title>
        <authorList>
            <person name="Mieszkin S."/>
        </authorList>
    </citation>
    <scope>NUCLEOTIDE SEQUENCE [LARGE SCALE GENOMIC DNA]</scope>
    <source>
        <strain evidence="3 4">HK31-G</strain>
    </source>
</reference>
<accession>A0ABW6CWZ5</accession>
<protein>
    <submittedName>
        <fullName evidence="3">Type II toxin-antitoxin system PrlF family antitoxin</fullName>
    </submittedName>
</protein>
<dbReference type="RefSeq" id="WP_377371676.1">
    <property type="nucleotide sequence ID" value="NZ_JAOTJD010000058.1"/>
</dbReference>
<organism evidence="3 4">
    <name type="scientific">Phenylobacterium ferrooxidans</name>
    <dbReference type="NCBI Taxonomy" id="2982689"/>
    <lineage>
        <taxon>Bacteria</taxon>
        <taxon>Pseudomonadati</taxon>
        <taxon>Pseudomonadota</taxon>
        <taxon>Alphaproteobacteria</taxon>
        <taxon>Caulobacterales</taxon>
        <taxon>Caulobacteraceae</taxon>
        <taxon>Phenylobacterium</taxon>
    </lineage>
</organism>